<dbReference type="EMBL" id="CAACVG010012256">
    <property type="protein sequence ID" value="VEN59971.1"/>
    <property type="molecule type" value="Genomic_DNA"/>
</dbReference>
<sequence length="34" mass="4142">MVEFHQNDMRHICSESICAELQHWIKVHNFCKLN</sequence>
<protein>
    <submittedName>
        <fullName evidence="1">Uncharacterized protein</fullName>
    </submittedName>
</protein>
<organism evidence="1 2">
    <name type="scientific">Callosobruchus maculatus</name>
    <name type="common">Southern cowpea weevil</name>
    <name type="synonym">Pulse bruchid</name>
    <dbReference type="NCBI Taxonomy" id="64391"/>
    <lineage>
        <taxon>Eukaryota</taxon>
        <taxon>Metazoa</taxon>
        <taxon>Ecdysozoa</taxon>
        <taxon>Arthropoda</taxon>
        <taxon>Hexapoda</taxon>
        <taxon>Insecta</taxon>
        <taxon>Pterygota</taxon>
        <taxon>Neoptera</taxon>
        <taxon>Endopterygota</taxon>
        <taxon>Coleoptera</taxon>
        <taxon>Polyphaga</taxon>
        <taxon>Cucujiformia</taxon>
        <taxon>Chrysomeloidea</taxon>
        <taxon>Chrysomelidae</taxon>
        <taxon>Bruchinae</taxon>
        <taxon>Bruchini</taxon>
        <taxon>Callosobruchus</taxon>
    </lineage>
</organism>
<reference evidence="1 2" key="1">
    <citation type="submission" date="2019-01" db="EMBL/GenBank/DDBJ databases">
        <authorList>
            <person name="Sayadi A."/>
        </authorList>
    </citation>
    <scope>NUCLEOTIDE SEQUENCE [LARGE SCALE GENOMIC DNA]</scope>
</reference>
<evidence type="ECO:0000313" key="1">
    <source>
        <dbReference type="EMBL" id="VEN59971.1"/>
    </source>
</evidence>
<accession>A0A653DIC8</accession>
<dbReference type="Proteomes" id="UP000410492">
    <property type="component" value="Unassembled WGS sequence"/>
</dbReference>
<name>A0A653DIC8_CALMS</name>
<dbReference type="AlphaFoldDB" id="A0A653DIC8"/>
<keyword evidence="2" id="KW-1185">Reference proteome</keyword>
<gene>
    <name evidence="1" type="ORF">CALMAC_LOCUS17808</name>
</gene>
<proteinExistence type="predicted"/>
<evidence type="ECO:0000313" key="2">
    <source>
        <dbReference type="Proteomes" id="UP000410492"/>
    </source>
</evidence>